<reference evidence="9 10" key="2">
    <citation type="submission" date="2019-08" db="EMBL/GenBank/DDBJ databases">
        <authorList>
            <person name="Chen F.-J."/>
            <person name="Wu H.-C."/>
            <person name="Liao Y.-C."/>
            <person name="Kuo S.-C."/>
        </authorList>
    </citation>
    <scope>NUCLEOTIDE SEQUENCE [LARGE SCALE GENOMIC DNA]</scope>
    <source>
        <strain evidence="9 10">NCYU-26-73</strain>
        <plasmid evidence="10">pncyu-26-73-3_mcr3</plasmid>
    </source>
</reference>
<dbReference type="InterPro" id="IPR042094">
    <property type="entry name" value="T2SS_GspF_sf"/>
</dbReference>
<evidence type="ECO:0000256" key="7">
    <source>
        <dbReference type="SAM" id="Phobius"/>
    </source>
</evidence>
<dbReference type="InterPro" id="IPR003004">
    <property type="entry name" value="GspF/PilC"/>
</dbReference>
<keyword evidence="3" id="KW-1003">Cell membrane</keyword>
<feature type="transmembrane region" description="Helical" evidence="7">
    <location>
        <begin position="131"/>
        <end position="149"/>
    </location>
</feature>
<evidence type="ECO:0000256" key="2">
    <source>
        <dbReference type="ARBA" id="ARBA00005745"/>
    </source>
</evidence>
<dbReference type="EMBL" id="CP042618">
    <property type="protein sequence ID" value="QED76406.1"/>
    <property type="molecule type" value="Genomic_DNA"/>
</dbReference>
<evidence type="ECO:0000256" key="6">
    <source>
        <dbReference type="ARBA" id="ARBA00023136"/>
    </source>
</evidence>
<feature type="transmembrane region" description="Helical" evidence="7">
    <location>
        <begin position="334"/>
        <end position="358"/>
    </location>
</feature>
<evidence type="ECO:0000256" key="5">
    <source>
        <dbReference type="ARBA" id="ARBA00022989"/>
    </source>
</evidence>
<dbReference type="Gene3D" id="1.20.81.30">
    <property type="entry name" value="Type II secretion system (T2SS), domain F"/>
    <property type="match status" value="2"/>
</dbReference>
<keyword evidence="9" id="KW-0614">Plasmid</keyword>
<dbReference type="Proteomes" id="UP000321299">
    <property type="component" value="Plasmid pNCYU-26-73-3_MCR3"/>
</dbReference>
<evidence type="ECO:0000259" key="8">
    <source>
        <dbReference type="Pfam" id="PF00482"/>
    </source>
</evidence>
<name>A0A5B9ASU0_ECOLX</name>
<feature type="domain" description="Type II secretion system protein GspF" evidence="8">
    <location>
        <begin position="27"/>
        <end position="151"/>
    </location>
</feature>
<reference evidence="9 10" key="1">
    <citation type="submission" date="2019-08" db="EMBL/GenBank/DDBJ databases">
        <title>Plasmid- and chromosome-located mcr-3 in mcr-1-positive Escherichia coli from diseased swine, Taiwan.</title>
        <authorList>
            <person name="Hsu C.-Y."/>
            <person name="Huang W.-C."/>
            <person name="Lauderdale T.-L."/>
        </authorList>
    </citation>
    <scope>NUCLEOTIDE SEQUENCE [LARGE SCALE GENOMIC DNA]</scope>
    <source>
        <strain evidence="9 10">NCYU-26-73</strain>
        <plasmid evidence="10">pncyu-26-73-3_mcr3</plasmid>
    </source>
</reference>
<dbReference type="PANTHER" id="PTHR30012:SF0">
    <property type="entry name" value="TYPE II SECRETION SYSTEM PROTEIN F-RELATED"/>
    <property type="match status" value="1"/>
</dbReference>
<feature type="transmembrane region" description="Helical" evidence="7">
    <location>
        <begin position="183"/>
        <end position="202"/>
    </location>
</feature>
<dbReference type="GO" id="GO:0005886">
    <property type="term" value="C:plasma membrane"/>
    <property type="evidence" value="ECO:0007669"/>
    <property type="project" value="UniProtKB-SubCell"/>
</dbReference>
<evidence type="ECO:0000256" key="3">
    <source>
        <dbReference type="ARBA" id="ARBA00022475"/>
    </source>
</evidence>
<evidence type="ECO:0000313" key="9">
    <source>
        <dbReference type="EMBL" id="QED76406.1"/>
    </source>
</evidence>
<dbReference type="PANTHER" id="PTHR30012">
    <property type="entry name" value="GENERAL SECRETION PATHWAY PROTEIN"/>
    <property type="match status" value="1"/>
</dbReference>
<comment type="subcellular location">
    <subcellularLocation>
        <location evidence="1">Cell membrane</location>
        <topology evidence="1">Multi-pass membrane protein</topology>
    </subcellularLocation>
</comment>
<keyword evidence="4 7" id="KW-0812">Transmembrane</keyword>
<protein>
    <submittedName>
        <fullName evidence="9">Pilus assembly protein PilR</fullName>
    </submittedName>
</protein>
<dbReference type="InterPro" id="IPR018076">
    <property type="entry name" value="T2SS_GspF_dom"/>
</dbReference>
<sequence length="377" mass="42930">MREMNFSQRLRRFIVRKTFSAPYRVQFYEALRFLLENKQPLKTALEQMRDARTDFGRKWHPFAELATDCIESLRENSGENSLEYTLSLWVPQEEAAVISAGIRSGSIVDALQFATTLTDAKEQIHQAIWQMAIYPVGLLIMMTGTLYVLNTELIPELSKISSPDSWSGALGFLYGLSVFVDNYGAICAVLFAVITGLISWSLPNWKSPDSVRTFADKIMPWSIYQDIQGATFLLNMAALLKAKMTTLNSLNILQEFASPWLSTRLDSIIYRVRQGDHLGLALRQCGYQFPSGEAANFLSLLQGDGATELISNYGQRWLSQTLQRVKKRANVIRLIMLIFLVMSLMLLVLPLWIFSLLVTTAWVTFKQNEDIYVSRKY</sequence>
<evidence type="ECO:0000256" key="1">
    <source>
        <dbReference type="ARBA" id="ARBA00004651"/>
    </source>
</evidence>
<comment type="similarity">
    <text evidence="2">Belongs to the GSP F family.</text>
</comment>
<geneLocation type="plasmid" evidence="10">
    <name>pncyu-26-73-3_mcr3</name>
</geneLocation>
<gene>
    <name evidence="9" type="ORF">FTV93_28130</name>
</gene>
<dbReference type="AlphaFoldDB" id="A0A5B9ASU0"/>
<accession>A0A5B9ASU0</accession>
<evidence type="ECO:0000313" key="10">
    <source>
        <dbReference type="Proteomes" id="UP000321299"/>
    </source>
</evidence>
<organism evidence="9 10">
    <name type="scientific">Escherichia coli</name>
    <dbReference type="NCBI Taxonomy" id="562"/>
    <lineage>
        <taxon>Bacteria</taxon>
        <taxon>Pseudomonadati</taxon>
        <taxon>Pseudomonadota</taxon>
        <taxon>Gammaproteobacteria</taxon>
        <taxon>Enterobacterales</taxon>
        <taxon>Enterobacteriaceae</taxon>
        <taxon>Escherichia</taxon>
    </lineage>
</organism>
<evidence type="ECO:0000256" key="4">
    <source>
        <dbReference type="ARBA" id="ARBA00022692"/>
    </source>
</evidence>
<keyword evidence="6 7" id="KW-0472">Membrane</keyword>
<proteinExistence type="inferred from homology"/>
<keyword evidence="5 7" id="KW-1133">Transmembrane helix</keyword>
<dbReference type="Pfam" id="PF00482">
    <property type="entry name" value="T2SSF"/>
    <property type="match status" value="2"/>
</dbReference>
<feature type="domain" description="Type II secretion system protein GspF" evidence="8">
    <location>
        <begin position="232"/>
        <end position="349"/>
    </location>
</feature>